<keyword evidence="5" id="KW-0479">Metal-binding</keyword>
<evidence type="ECO:0000259" key="10">
    <source>
        <dbReference type="Pfam" id="PF01743"/>
    </source>
</evidence>
<reference evidence="13" key="1">
    <citation type="journal article" date="2021" name="PeerJ">
        <title>Extensive microbial diversity within the chicken gut microbiome revealed by metagenomics and culture.</title>
        <authorList>
            <person name="Gilroy R."/>
            <person name="Ravi A."/>
            <person name="Getino M."/>
            <person name="Pursley I."/>
            <person name="Horton D.L."/>
            <person name="Alikhan N.F."/>
            <person name="Baker D."/>
            <person name="Gharbi K."/>
            <person name="Hall N."/>
            <person name="Watson M."/>
            <person name="Adriaenssens E.M."/>
            <person name="Foster-Nyarko E."/>
            <person name="Jarju S."/>
            <person name="Secka A."/>
            <person name="Antonio M."/>
            <person name="Oren A."/>
            <person name="Chaudhuri R.R."/>
            <person name="La Ragione R."/>
            <person name="Hildebrand F."/>
            <person name="Pallen M.J."/>
        </authorList>
    </citation>
    <scope>NUCLEOTIDE SEQUENCE</scope>
    <source>
        <strain evidence="13">ChiGjej6B6-1540</strain>
    </source>
</reference>
<dbReference type="GO" id="GO:0000166">
    <property type="term" value="F:nucleotide binding"/>
    <property type="evidence" value="ECO:0007669"/>
    <property type="project" value="UniProtKB-KW"/>
</dbReference>
<sequence length="447" mass="50037">MERMDSGAETLLRRLNARGYEAYVVGGCVRDLLRGVTPHDWDICTSALPGETKAVCSEFPVVETGLQHGTVTVLLDSTPYEVTTYRVDGRYSDGRRPDHVTFTPSLTEDLARRDFTMNAIAMDVEGNLVDPFGGRSDIENGVVRCVGEPDRRFREDGLRVMRGLRFAATLGYAIHPETAAALHRCRAMLEQVAAERIWSELKRLLTGSGVLPVLLDYPDVLSVFWPELGEMVGFDQRNPWHCWDVWEHTARAVAAVPAEVPVRLAMLLHDVGKPRCCSVDKDGVGHFYGHAALSAQLAEEMLHRLRSERETARAVLELVKRHDLPLSTDPKLLRRRLNQLGEERLLQLVEVQRGDALAQTPELVTQRLEELEEIKEAIRQLIAEGACTSVKMLAVTGRDLMEGGWQPGPALGARLQFLLDQVLDGKLPNQKEALLSFEKESRQRKLP</sequence>
<dbReference type="Gene3D" id="1.10.3090.10">
    <property type="entry name" value="cca-adding enzyme, domain 2"/>
    <property type="match status" value="1"/>
</dbReference>
<evidence type="ECO:0000256" key="3">
    <source>
        <dbReference type="ARBA" id="ARBA00022694"/>
    </source>
</evidence>
<dbReference type="InterPro" id="IPR002646">
    <property type="entry name" value="PolA_pol_head_dom"/>
</dbReference>
<evidence type="ECO:0000313" key="13">
    <source>
        <dbReference type="EMBL" id="HIW93560.1"/>
    </source>
</evidence>
<dbReference type="Pfam" id="PF12627">
    <property type="entry name" value="PolyA_pol_RNAbd"/>
    <property type="match status" value="1"/>
</dbReference>
<feature type="domain" description="Poly A polymerase head" evidence="10">
    <location>
        <begin position="22"/>
        <end position="144"/>
    </location>
</feature>
<dbReference type="SUPFAM" id="SSF81891">
    <property type="entry name" value="Poly A polymerase C-terminal region-like"/>
    <property type="match status" value="1"/>
</dbReference>
<evidence type="ECO:0000256" key="8">
    <source>
        <dbReference type="ARBA" id="ARBA00022884"/>
    </source>
</evidence>
<evidence type="ECO:0000259" key="11">
    <source>
        <dbReference type="Pfam" id="PF12627"/>
    </source>
</evidence>
<dbReference type="CDD" id="cd05398">
    <property type="entry name" value="NT_ClassII-CCAase"/>
    <property type="match status" value="1"/>
</dbReference>
<dbReference type="Pfam" id="PF01743">
    <property type="entry name" value="PolyA_pol"/>
    <property type="match status" value="1"/>
</dbReference>
<dbReference type="SUPFAM" id="SSF81301">
    <property type="entry name" value="Nucleotidyltransferase"/>
    <property type="match status" value="1"/>
</dbReference>
<evidence type="ECO:0000256" key="4">
    <source>
        <dbReference type="ARBA" id="ARBA00022695"/>
    </source>
</evidence>
<feature type="domain" description="tRNA nucleotidyltransferase/poly(A) polymerase RNA and SrmB- binding" evidence="11">
    <location>
        <begin position="171"/>
        <end position="208"/>
    </location>
</feature>
<dbReference type="Gene3D" id="3.30.460.10">
    <property type="entry name" value="Beta Polymerase, domain 2"/>
    <property type="match status" value="1"/>
</dbReference>
<keyword evidence="4" id="KW-0548">Nucleotidyltransferase</keyword>
<keyword evidence="6" id="KW-0547">Nucleotide-binding</keyword>
<comment type="cofactor">
    <cofactor evidence="1">
        <name>Mg(2+)</name>
        <dbReference type="ChEBI" id="CHEBI:18420"/>
    </cofactor>
</comment>
<dbReference type="InterPro" id="IPR043519">
    <property type="entry name" value="NT_sf"/>
</dbReference>
<feature type="domain" description="CCA-adding enzyme C-terminal" evidence="12">
    <location>
        <begin position="295"/>
        <end position="437"/>
    </location>
</feature>
<keyword evidence="8 9" id="KW-0694">RNA-binding</keyword>
<evidence type="ECO:0000256" key="9">
    <source>
        <dbReference type="RuleBase" id="RU003953"/>
    </source>
</evidence>
<protein>
    <submittedName>
        <fullName evidence="13">HD domain-containing protein</fullName>
    </submittedName>
</protein>
<dbReference type="InterPro" id="IPR050264">
    <property type="entry name" value="Bact_CCA-adding_enz_type3_sf"/>
</dbReference>
<keyword evidence="3" id="KW-0819">tRNA processing</keyword>
<evidence type="ECO:0000256" key="5">
    <source>
        <dbReference type="ARBA" id="ARBA00022723"/>
    </source>
</evidence>
<dbReference type="InterPro" id="IPR032810">
    <property type="entry name" value="CCA-adding_enz_C"/>
</dbReference>
<dbReference type="AlphaFoldDB" id="A0A9D1RU22"/>
<dbReference type="EMBL" id="DXGA01000074">
    <property type="protein sequence ID" value="HIW93560.1"/>
    <property type="molecule type" value="Genomic_DNA"/>
</dbReference>
<organism evidence="13 14">
    <name type="scientific">Candidatus Flavonifractor merdipullorum</name>
    <dbReference type="NCBI Taxonomy" id="2838590"/>
    <lineage>
        <taxon>Bacteria</taxon>
        <taxon>Bacillati</taxon>
        <taxon>Bacillota</taxon>
        <taxon>Clostridia</taxon>
        <taxon>Eubacteriales</taxon>
        <taxon>Oscillospiraceae</taxon>
        <taxon>Flavonifractor</taxon>
    </lineage>
</organism>
<keyword evidence="7" id="KW-0460">Magnesium</keyword>
<keyword evidence="2 9" id="KW-0808">Transferase</keyword>
<comment type="similarity">
    <text evidence="9">Belongs to the tRNA nucleotidyltransferase/poly(A) polymerase family.</text>
</comment>
<dbReference type="GO" id="GO:0000049">
    <property type="term" value="F:tRNA binding"/>
    <property type="evidence" value="ECO:0007669"/>
    <property type="project" value="TreeGrafter"/>
</dbReference>
<dbReference type="Pfam" id="PF13735">
    <property type="entry name" value="tRNA_NucTran2_2"/>
    <property type="match status" value="1"/>
</dbReference>
<dbReference type="GO" id="GO:0016779">
    <property type="term" value="F:nucleotidyltransferase activity"/>
    <property type="evidence" value="ECO:0007669"/>
    <property type="project" value="UniProtKB-KW"/>
</dbReference>
<evidence type="ECO:0000256" key="6">
    <source>
        <dbReference type="ARBA" id="ARBA00022741"/>
    </source>
</evidence>
<dbReference type="Gene3D" id="1.10.246.80">
    <property type="match status" value="1"/>
</dbReference>
<name>A0A9D1RU22_9FIRM</name>
<dbReference type="Proteomes" id="UP000824192">
    <property type="component" value="Unassembled WGS sequence"/>
</dbReference>
<dbReference type="GO" id="GO:0046872">
    <property type="term" value="F:metal ion binding"/>
    <property type="evidence" value="ECO:0007669"/>
    <property type="project" value="UniProtKB-KW"/>
</dbReference>
<evidence type="ECO:0000259" key="12">
    <source>
        <dbReference type="Pfam" id="PF13735"/>
    </source>
</evidence>
<dbReference type="GO" id="GO:0008033">
    <property type="term" value="P:tRNA processing"/>
    <property type="evidence" value="ECO:0007669"/>
    <property type="project" value="UniProtKB-KW"/>
</dbReference>
<dbReference type="PANTHER" id="PTHR46173:SF1">
    <property type="entry name" value="CCA TRNA NUCLEOTIDYLTRANSFERASE 1, MITOCHONDRIAL"/>
    <property type="match status" value="1"/>
</dbReference>
<evidence type="ECO:0000313" key="14">
    <source>
        <dbReference type="Proteomes" id="UP000824192"/>
    </source>
</evidence>
<dbReference type="InterPro" id="IPR032828">
    <property type="entry name" value="PolyA_RNA-bd"/>
</dbReference>
<dbReference type="PANTHER" id="PTHR46173">
    <property type="entry name" value="CCA TRNA NUCLEOTIDYLTRANSFERASE 1, MITOCHONDRIAL"/>
    <property type="match status" value="1"/>
</dbReference>
<evidence type="ECO:0000256" key="1">
    <source>
        <dbReference type="ARBA" id="ARBA00001946"/>
    </source>
</evidence>
<reference evidence="13" key="2">
    <citation type="submission" date="2021-04" db="EMBL/GenBank/DDBJ databases">
        <authorList>
            <person name="Gilroy R."/>
        </authorList>
    </citation>
    <scope>NUCLEOTIDE SEQUENCE</scope>
    <source>
        <strain evidence="13">ChiGjej6B6-1540</strain>
    </source>
</reference>
<proteinExistence type="inferred from homology"/>
<comment type="caution">
    <text evidence="13">The sequence shown here is derived from an EMBL/GenBank/DDBJ whole genome shotgun (WGS) entry which is preliminary data.</text>
</comment>
<accession>A0A9D1RU22</accession>
<gene>
    <name evidence="13" type="ORF">H9868_03365</name>
</gene>
<evidence type="ECO:0000256" key="7">
    <source>
        <dbReference type="ARBA" id="ARBA00022842"/>
    </source>
</evidence>
<evidence type="ECO:0000256" key="2">
    <source>
        <dbReference type="ARBA" id="ARBA00022679"/>
    </source>
</evidence>